<reference evidence="5" key="2">
    <citation type="submission" date="2024-05" db="EMBL/GenBank/DDBJ databases">
        <title>Rhodohalobacter halophilus gen. nov., sp. nov., a moderately halophilic member of the family Balneolaceae.</title>
        <authorList>
            <person name="Xia J."/>
        </authorList>
    </citation>
    <scope>NUCLEOTIDE SEQUENCE</scope>
    <source>
        <strain evidence="5">WB101</strain>
    </source>
</reference>
<dbReference type="Gene3D" id="2.40.30.170">
    <property type="match status" value="1"/>
</dbReference>
<dbReference type="SUPFAM" id="SSF111369">
    <property type="entry name" value="HlyD-like secretion proteins"/>
    <property type="match status" value="1"/>
</dbReference>
<dbReference type="Gene3D" id="1.10.287.470">
    <property type="entry name" value="Helix hairpin bin"/>
    <property type="match status" value="1"/>
</dbReference>
<dbReference type="InterPro" id="IPR058636">
    <property type="entry name" value="Beta-barrel_YknX"/>
</dbReference>
<evidence type="ECO:0000256" key="1">
    <source>
        <dbReference type="ARBA" id="ARBA00009477"/>
    </source>
</evidence>
<evidence type="ECO:0000259" key="3">
    <source>
        <dbReference type="Pfam" id="PF25917"/>
    </source>
</evidence>
<comment type="caution">
    <text evidence="5">The sequence shown here is derived from an EMBL/GenBank/DDBJ whole genome shotgun (WGS) entry which is preliminary data.</text>
</comment>
<evidence type="ECO:0000256" key="2">
    <source>
        <dbReference type="SAM" id="Coils"/>
    </source>
</evidence>
<reference evidence="5" key="1">
    <citation type="submission" date="2022-01" db="EMBL/GenBank/DDBJ databases">
        <authorList>
            <person name="Wang Y."/>
        </authorList>
    </citation>
    <scope>NUCLEOTIDE SEQUENCE</scope>
    <source>
        <strain evidence="5">WB101</strain>
    </source>
</reference>
<accession>A0ABS9K956</accession>
<proteinExistence type="inferred from homology"/>
<feature type="domain" description="YknX-like beta-barrel" evidence="4">
    <location>
        <begin position="222"/>
        <end position="295"/>
    </location>
</feature>
<evidence type="ECO:0000259" key="4">
    <source>
        <dbReference type="Pfam" id="PF25990"/>
    </source>
</evidence>
<evidence type="ECO:0000313" key="6">
    <source>
        <dbReference type="Proteomes" id="UP001165366"/>
    </source>
</evidence>
<dbReference type="InterPro" id="IPR006143">
    <property type="entry name" value="RND_pump_MFP"/>
</dbReference>
<organism evidence="5 6">
    <name type="scientific">Rhodohalobacter sulfatireducens</name>
    <dbReference type="NCBI Taxonomy" id="2911366"/>
    <lineage>
        <taxon>Bacteria</taxon>
        <taxon>Pseudomonadati</taxon>
        <taxon>Balneolota</taxon>
        <taxon>Balneolia</taxon>
        <taxon>Balneolales</taxon>
        <taxon>Balneolaceae</taxon>
        <taxon>Rhodohalobacter</taxon>
    </lineage>
</organism>
<feature type="coiled-coil region" evidence="2">
    <location>
        <begin position="101"/>
        <end position="159"/>
    </location>
</feature>
<dbReference type="PANTHER" id="PTHR30469">
    <property type="entry name" value="MULTIDRUG RESISTANCE PROTEIN MDTA"/>
    <property type="match status" value="1"/>
</dbReference>
<gene>
    <name evidence="5" type="ORF">L6773_02310</name>
</gene>
<dbReference type="PANTHER" id="PTHR30469:SF15">
    <property type="entry name" value="HLYD FAMILY OF SECRETION PROTEINS"/>
    <property type="match status" value="1"/>
</dbReference>
<dbReference type="Pfam" id="PF25917">
    <property type="entry name" value="BSH_RND"/>
    <property type="match status" value="1"/>
</dbReference>
<dbReference type="RefSeq" id="WP_237852226.1">
    <property type="nucleotide sequence ID" value="NZ_JAKLWS010000002.1"/>
</dbReference>
<dbReference type="EMBL" id="JAKLWS010000002">
    <property type="protein sequence ID" value="MCG2587382.1"/>
    <property type="molecule type" value="Genomic_DNA"/>
</dbReference>
<dbReference type="Proteomes" id="UP001165366">
    <property type="component" value="Unassembled WGS sequence"/>
</dbReference>
<keyword evidence="2" id="KW-0175">Coiled coil</keyword>
<dbReference type="Gene3D" id="2.40.420.20">
    <property type="match status" value="1"/>
</dbReference>
<dbReference type="InterPro" id="IPR058625">
    <property type="entry name" value="MdtA-like_BSH"/>
</dbReference>
<protein>
    <submittedName>
        <fullName evidence="5">Efflux RND transporter periplasmic adaptor subunit</fullName>
    </submittedName>
</protein>
<dbReference type="Gene3D" id="2.40.50.100">
    <property type="match status" value="1"/>
</dbReference>
<name>A0ABS9K956_9BACT</name>
<keyword evidence="6" id="KW-1185">Reference proteome</keyword>
<sequence>MKGKKLWISLLVVIVLGSGTFYFMQGNASSEEGQEDPFVVAETGTVVEKALAVGTIEPENEIEIKSKISGVVSQIYAQPGEYVSEGQPLIEVKPDPTPLELAEAKRNLERTQIEKRSLESEMQRMQKLMDQELVSEQEYEQLEQEFEDVKIRLQISQERLDLLESGRVSIGDTVIESVIRAPVDGYILEKMVDIGEPVVPLTSYQAGTALMSIAGMDKLLFEGTVDEIDVGKMQEGMAAEIKIGALPDAVVYGEVSRISLKATQEDNATVFPVEITITDTNGVTLRAGYSANADIIIEQVENVITIPERVITMKDGKNIIEVPGEEAGSRVEKEVELGLSDAITVAVTEGLSEGDKVYERPVRTLTVR</sequence>
<feature type="domain" description="Multidrug resistance protein MdtA-like barrel-sandwich hybrid" evidence="3">
    <location>
        <begin position="61"/>
        <end position="198"/>
    </location>
</feature>
<dbReference type="NCBIfam" id="TIGR01730">
    <property type="entry name" value="RND_mfp"/>
    <property type="match status" value="1"/>
</dbReference>
<comment type="similarity">
    <text evidence="1">Belongs to the membrane fusion protein (MFP) (TC 8.A.1) family.</text>
</comment>
<dbReference type="Pfam" id="PF25990">
    <property type="entry name" value="Beta-barrel_YknX"/>
    <property type="match status" value="1"/>
</dbReference>
<evidence type="ECO:0000313" key="5">
    <source>
        <dbReference type="EMBL" id="MCG2587382.1"/>
    </source>
</evidence>